<evidence type="ECO:0000313" key="4">
    <source>
        <dbReference type="EMBL" id="MDP1028795.1"/>
    </source>
</evidence>
<evidence type="ECO:0000313" key="5">
    <source>
        <dbReference type="Proteomes" id="UP001230685"/>
    </source>
</evidence>
<comment type="similarity">
    <text evidence="2">Belongs to the NAD(P)-dependent epimerase/dehydratase family.</text>
</comment>
<name>A0ABT9EPA0_9SPHN</name>
<gene>
    <name evidence="4" type="ORF">Q5H91_16350</name>
</gene>
<reference evidence="4 5" key="1">
    <citation type="submission" date="2023-07" db="EMBL/GenBank/DDBJ databases">
        <authorList>
            <person name="Kim M.K."/>
        </authorList>
    </citation>
    <scope>NUCLEOTIDE SEQUENCE [LARGE SCALE GENOMIC DNA]</scope>
    <source>
        <strain evidence="4 5">KR1UV-12</strain>
    </source>
</reference>
<comment type="caution">
    <text evidence="4">The sequence shown here is derived from an EMBL/GenBank/DDBJ whole genome shotgun (WGS) entry which is preliminary data.</text>
</comment>
<dbReference type="Gene3D" id="3.40.50.720">
    <property type="entry name" value="NAD(P)-binding Rossmann-like Domain"/>
    <property type="match status" value="1"/>
</dbReference>
<dbReference type="Proteomes" id="UP001230685">
    <property type="component" value="Unassembled WGS sequence"/>
</dbReference>
<evidence type="ECO:0000256" key="1">
    <source>
        <dbReference type="ARBA" id="ARBA00005125"/>
    </source>
</evidence>
<dbReference type="PANTHER" id="PTHR43000">
    <property type="entry name" value="DTDP-D-GLUCOSE 4,6-DEHYDRATASE-RELATED"/>
    <property type="match status" value="1"/>
</dbReference>
<sequence length="281" mass="30295">MTIAVTGAAGFIGRHLVRALVDRGADVTAVVRRMPDTPVPGARYVTLDLADADAGTWAALGAPDRLVHLAWGGLPDYRSRHHFERELPLHYGFLRTLVEAGLPAMLVAGTCYEYGMIDGALAEDAVPQPANPYAFAKAALLRQLQFLQDERGFALTWARLFYMWGSGQAPRALYPLLGAAIARGDATFPMSAGEQLRDYLPVDRVAALLAALALRGADDGVVNISSGQPVSVRALVERWIAEAGATIVPELGRYPYPDHEPLAFWGATVKRRALLGDDPVP</sequence>
<dbReference type="Pfam" id="PF01370">
    <property type="entry name" value="Epimerase"/>
    <property type="match status" value="1"/>
</dbReference>
<proteinExistence type="inferred from homology"/>
<accession>A0ABT9EPA0</accession>
<protein>
    <submittedName>
        <fullName evidence="4">NAD(P)-dependent oxidoreductase</fullName>
    </submittedName>
</protein>
<dbReference type="SUPFAM" id="SSF51735">
    <property type="entry name" value="NAD(P)-binding Rossmann-fold domains"/>
    <property type="match status" value="1"/>
</dbReference>
<dbReference type="InterPro" id="IPR036291">
    <property type="entry name" value="NAD(P)-bd_dom_sf"/>
</dbReference>
<evidence type="ECO:0000256" key="2">
    <source>
        <dbReference type="ARBA" id="ARBA00007637"/>
    </source>
</evidence>
<comment type="pathway">
    <text evidence="1">Bacterial outer membrane biogenesis; LPS O-antigen biosynthesis.</text>
</comment>
<dbReference type="EMBL" id="JAUUDS010000014">
    <property type="protein sequence ID" value="MDP1028795.1"/>
    <property type="molecule type" value="Genomic_DNA"/>
</dbReference>
<keyword evidence="5" id="KW-1185">Reference proteome</keyword>
<organism evidence="4 5">
    <name type="scientific">Sphingomonas aurea</name>
    <dbReference type="NCBI Taxonomy" id="3063994"/>
    <lineage>
        <taxon>Bacteria</taxon>
        <taxon>Pseudomonadati</taxon>
        <taxon>Pseudomonadota</taxon>
        <taxon>Alphaproteobacteria</taxon>
        <taxon>Sphingomonadales</taxon>
        <taxon>Sphingomonadaceae</taxon>
        <taxon>Sphingomonas</taxon>
    </lineage>
</organism>
<evidence type="ECO:0000259" key="3">
    <source>
        <dbReference type="Pfam" id="PF01370"/>
    </source>
</evidence>
<dbReference type="RefSeq" id="WP_305174511.1">
    <property type="nucleotide sequence ID" value="NZ_JAUUDS010000014.1"/>
</dbReference>
<dbReference type="InterPro" id="IPR001509">
    <property type="entry name" value="Epimerase_deHydtase"/>
</dbReference>
<feature type="domain" description="NAD-dependent epimerase/dehydratase" evidence="3">
    <location>
        <begin position="3"/>
        <end position="224"/>
    </location>
</feature>